<dbReference type="EMBL" id="RHHB01000047">
    <property type="protein sequence ID" value="RNB45450.1"/>
    <property type="molecule type" value="Genomic_DNA"/>
</dbReference>
<dbReference type="Pfam" id="PF02769">
    <property type="entry name" value="AIRS_C"/>
    <property type="match status" value="1"/>
</dbReference>
<name>A0A3M8A2L1_9MICO</name>
<dbReference type="AlphaFoldDB" id="A0A3M8A2L1"/>
<evidence type="ECO:0000313" key="3">
    <source>
        <dbReference type="Proteomes" id="UP000275048"/>
    </source>
</evidence>
<dbReference type="PANTHER" id="PTHR30270">
    <property type="entry name" value="THIAMINE-MONOPHOSPHATE KINASE"/>
    <property type="match status" value="1"/>
</dbReference>
<feature type="domain" description="PurM-like C-terminal" evidence="1">
    <location>
        <begin position="39"/>
        <end position="120"/>
    </location>
</feature>
<protein>
    <submittedName>
        <fullName evidence="2">Thiamine-phosphate kinase</fullName>
    </submittedName>
</protein>
<keyword evidence="3" id="KW-1185">Reference proteome</keyword>
<dbReference type="InterPro" id="IPR010918">
    <property type="entry name" value="PurM-like_C_dom"/>
</dbReference>
<dbReference type="Proteomes" id="UP000275048">
    <property type="component" value="Unassembled WGS sequence"/>
</dbReference>
<evidence type="ECO:0000313" key="2">
    <source>
        <dbReference type="EMBL" id="RNB45450.1"/>
    </source>
</evidence>
<dbReference type="RefSeq" id="WP_245989462.1">
    <property type="nucleotide sequence ID" value="NZ_RHHB01000047.1"/>
</dbReference>
<dbReference type="InterPro" id="IPR036676">
    <property type="entry name" value="PurM-like_C_sf"/>
</dbReference>
<evidence type="ECO:0000259" key="1">
    <source>
        <dbReference type="Pfam" id="PF02769"/>
    </source>
</evidence>
<comment type="caution">
    <text evidence="2">The sequence shown here is derived from an EMBL/GenBank/DDBJ whole genome shotgun (WGS) entry which is preliminary data.</text>
</comment>
<dbReference type="PANTHER" id="PTHR30270:SF0">
    <property type="entry name" value="THIAMINE-MONOPHOSPHATE KINASE"/>
    <property type="match status" value="1"/>
</dbReference>
<dbReference type="Gene3D" id="3.90.650.10">
    <property type="entry name" value="PurM-like C-terminal domain"/>
    <property type="match status" value="1"/>
</dbReference>
<organism evidence="2 3">
    <name type="scientific">Agromyces tardus</name>
    <dbReference type="NCBI Taxonomy" id="2583849"/>
    <lineage>
        <taxon>Bacteria</taxon>
        <taxon>Bacillati</taxon>
        <taxon>Actinomycetota</taxon>
        <taxon>Actinomycetes</taxon>
        <taxon>Micrococcales</taxon>
        <taxon>Microbacteriaceae</taxon>
        <taxon>Agromyces</taxon>
    </lineage>
</organism>
<dbReference type="SUPFAM" id="SSF56042">
    <property type="entry name" value="PurM C-terminal domain-like"/>
    <property type="match status" value="1"/>
</dbReference>
<reference evidence="2 3" key="1">
    <citation type="submission" date="2018-10" db="EMBL/GenBank/DDBJ databases">
        <title>Isolation, diversity and antibacterial activity of antinobacteria from the wheat rhizosphere soil.</title>
        <authorList>
            <person name="Sun T."/>
        </authorList>
    </citation>
    <scope>NUCLEOTIDE SEQUENCE [LARGE SCALE GENOMIC DNA]</scope>
    <source>
        <strain evidence="2 3">SJ-23</strain>
    </source>
</reference>
<sequence>LFAEARDAHGEPDAELAAAVRLRHPRLVAAQLAPHPPVAAGVAAALAGATAMLDVSDGLARDALRVAEASGVGIDFDSTALGPDPRIALAGAEDHGMLATFPADAAVPEPFDVIGRVTAERGVLTLDGESFDASGWDPYSGWDGVSG</sequence>
<dbReference type="InterPro" id="IPR006283">
    <property type="entry name" value="ThiL-like"/>
</dbReference>
<keyword evidence="2" id="KW-0418">Kinase</keyword>
<keyword evidence="2" id="KW-0808">Transferase</keyword>
<feature type="non-terminal residue" evidence="2">
    <location>
        <position position="1"/>
    </location>
</feature>
<proteinExistence type="predicted"/>
<accession>A0A3M8A2L1</accession>
<dbReference type="GO" id="GO:0009228">
    <property type="term" value="P:thiamine biosynthetic process"/>
    <property type="evidence" value="ECO:0007669"/>
    <property type="project" value="InterPro"/>
</dbReference>
<gene>
    <name evidence="2" type="ORF">EDM22_15980</name>
</gene>
<dbReference type="GO" id="GO:0009030">
    <property type="term" value="F:thiamine-phosphate kinase activity"/>
    <property type="evidence" value="ECO:0007669"/>
    <property type="project" value="InterPro"/>
</dbReference>